<gene>
    <name evidence="2" type="ORF">CSAL01_13067</name>
</gene>
<dbReference type="EMBL" id="JFFI01002314">
    <property type="protein sequence ID" value="KXH37661.1"/>
    <property type="molecule type" value="Genomic_DNA"/>
</dbReference>
<feature type="region of interest" description="Disordered" evidence="1">
    <location>
        <begin position="824"/>
        <end position="857"/>
    </location>
</feature>
<keyword evidence="3" id="KW-1185">Reference proteome</keyword>
<dbReference type="AlphaFoldDB" id="A0A135SP73"/>
<feature type="compositionally biased region" description="Polar residues" evidence="1">
    <location>
        <begin position="836"/>
        <end position="854"/>
    </location>
</feature>
<feature type="region of interest" description="Disordered" evidence="1">
    <location>
        <begin position="740"/>
        <end position="804"/>
    </location>
</feature>
<dbReference type="Proteomes" id="UP000070121">
    <property type="component" value="Unassembled WGS sequence"/>
</dbReference>
<sequence>MANCVQIHTGCAWLTPRHGGEDHCIGIVSVPIHFLKFPRNLVRELNPAILSKLVSVLQQDFNHNTCYNAIEGYIEYTEVSTIAQKLGASIDELRKTTINGERPVLRHPVTCIDGQHRKEAARMAFGEDTLWTVRLLCRPGVLLPIVLRDNATSRKLDSHSHQTRYSDGEVFRKVCRLWKEGNLTEAREWTDRLGVQKKINIEKIRGNSRIHSSLDELTPFPGLLDGLPLGSFHKHLALHCDDEIVSYLQRVRDVWLDISCNHPAVVDIATVQLLEGQAPKLRKSDRKTVKEALDSSKAFTRVQDALLRAEICRGVLRFSGVIPSLKSFHESMKYISIGVTVVLNLMYPESSQGRSWKREQTDKKNDRWTLRSMLRRSWSRPRQNLVETSEGLFVQCRGAPSFKAAYTQLILAALRNCSCLDPATVSMFYERAGLLGFQTPTVKMPAVSKPYTPPEAGINDTLRSMKEVMFLPQLSGIEAGGDTSVHLVQKDFVLSFFGTYDEYHMSSETVTIGKGLMDWTTTNQDLEAQHTEEVNTTHRPSTPHRNFCISMEAGTPINVHVQTLEAQHTVDVNRSPSVMSLSAAIHPPNYHRPVDEWLESSVLSGAQLILPSSPISDHDFDASQVTRCWSQSRSGIDTPIHSWTGRLDSLKESLNSPTTFRSRSPMNTSASPQDRTHPHITSSLMSTVSRSAVDSNDYTLRERDDAPAQRALQSLNTTLNPRSPTVVSSALARLLSSAPPASQAAFGSDPALKPSAFSSAVSSPKDASLDRSMTRTSGSSTALSRSEITDQDTHAPQADSNWFHRLPPLKSYLPQLKWVSEPRTQTRIDGSKEGFNASNGPTSPYSSVSLTPASDRSRSVIGTPVTYQQAGNHLYQRKDTGDHTRHHDQYWDIV</sequence>
<reference evidence="2 3" key="1">
    <citation type="submission" date="2014-02" db="EMBL/GenBank/DDBJ databases">
        <title>The genome sequence of Colletotrichum salicis CBS 607.94.</title>
        <authorList>
            <person name="Baroncelli R."/>
            <person name="Thon M.R."/>
        </authorList>
    </citation>
    <scope>NUCLEOTIDE SEQUENCE [LARGE SCALE GENOMIC DNA]</scope>
    <source>
        <strain evidence="2 3">CBS 607.94</strain>
    </source>
</reference>
<dbReference type="InterPro" id="IPR022198">
    <property type="entry name" value="DUF3723"/>
</dbReference>
<dbReference type="STRING" id="1209931.A0A135SP73"/>
<evidence type="ECO:0000256" key="1">
    <source>
        <dbReference type="SAM" id="MobiDB-lite"/>
    </source>
</evidence>
<evidence type="ECO:0000313" key="2">
    <source>
        <dbReference type="EMBL" id="KXH37661.1"/>
    </source>
</evidence>
<comment type="caution">
    <text evidence="2">The sequence shown here is derived from an EMBL/GenBank/DDBJ whole genome shotgun (WGS) entry which is preliminary data.</text>
</comment>
<name>A0A135SP73_9PEZI</name>
<accession>A0A135SP73</accession>
<dbReference type="OrthoDB" id="4820741at2759"/>
<organism evidence="2 3">
    <name type="scientific">Colletotrichum salicis</name>
    <dbReference type="NCBI Taxonomy" id="1209931"/>
    <lineage>
        <taxon>Eukaryota</taxon>
        <taxon>Fungi</taxon>
        <taxon>Dikarya</taxon>
        <taxon>Ascomycota</taxon>
        <taxon>Pezizomycotina</taxon>
        <taxon>Sordariomycetes</taxon>
        <taxon>Hypocreomycetidae</taxon>
        <taxon>Glomerellales</taxon>
        <taxon>Glomerellaceae</taxon>
        <taxon>Colletotrichum</taxon>
        <taxon>Colletotrichum acutatum species complex</taxon>
    </lineage>
</organism>
<dbReference type="Pfam" id="PF12520">
    <property type="entry name" value="DUF3723"/>
    <property type="match status" value="1"/>
</dbReference>
<evidence type="ECO:0000313" key="3">
    <source>
        <dbReference type="Proteomes" id="UP000070121"/>
    </source>
</evidence>
<feature type="compositionally biased region" description="Polar residues" evidence="1">
    <location>
        <begin position="654"/>
        <end position="698"/>
    </location>
</feature>
<protein>
    <submittedName>
        <fullName evidence="2">Uncharacterized protein</fullName>
    </submittedName>
</protein>
<feature type="compositionally biased region" description="Polar residues" evidence="1">
    <location>
        <begin position="774"/>
        <end position="786"/>
    </location>
</feature>
<proteinExistence type="predicted"/>
<feature type="region of interest" description="Disordered" evidence="1">
    <location>
        <begin position="654"/>
        <end position="707"/>
    </location>
</feature>